<dbReference type="InterPro" id="IPR006694">
    <property type="entry name" value="Fatty_acid_hydroxylase"/>
</dbReference>
<feature type="transmembrane region" description="Helical" evidence="7">
    <location>
        <begin position="86"/>
        <end position="105"/>
    </location>
</feature>
<proteinExistence type="predicted"/>
<feature type="transmembrane region" description="Helical" evidence="7">
    <location>
        <begin position="15"/>
        <end position="35"/>
    </location>
</feature>
<evidence type="ECO:0000256" key="6">
    <source>
        <dbReference type="ARBA" id="ARBA00023136"/>
    </source>
</evidence>
<dbReference type="Proteomes" id="UP000699975">
    <property type="component" value="Unassembled WGS sequence"/>
</dbReference>
<keyword evidence="5" id="KW-0443">Lipid metabolism</keyword>
<evidence type="ECO:0000256" key="4">
    <source>
        <dbReference type="ARBA" id="ARBA00023002"/>
    </source>
</evidence>
<evidence type="ECO:0000259" key="8">
    <source>
        <dbReference type="Pfam" id="PF04116"/>
    </source>
</evidence>
<evidence type="ECO:0000256" key="1">
    <source>
        <dbReference type="ARBA" id="ARBA00004127"/>
    </source>
</evidence>
<reference evidence="9 10" key="1">
    <citation type="submission" date="2021-04" db="EMBL/GenBank/DDBJ databases">
        <authorList>
            <person name="Pira H."/>
            <person name="Risdian C."/>
            <person name="Wink J."/>
        </authorList>
    </citation>
    <scope>NUCLEOTIDE SEQUENCE [LARGE SCALE GENOMIC DNA]</scope>
    <source>
        <strain evidence="9 10">WH131</strain>
    </source>
</reference>
<dbReference type="PANTHER" id="PTHR21624">
    <property type="entry name" value="STEROL DESATURASE-RELATED PROTEIN"/>
    <property type="match status" value="1"/>
</dbReference>
<sequence>MESLQAAIEFVGGPGTLWVLAGVYFGSVILERLWAIRGNPEYDNADALCSIGLNLISSVLNLVIAILVPLALYVLVFDNLRLVGDLSLWLAIPLAFIIHELAYYWDHRLGHRVGLLWAFHAIHHSSNEFNHSTAARGFFLDGQLKGLFALPAAFIGVDPVVFIAVSVLTNSYGIWNHASYVPRLGWVDRTLMTPKMHKVHHANQPQYIDRNYSQVTLIFDRLFGSIAHIEEEPDPGLVKRVYDNNPFTAQFAGLKQLKDRMDTAGDWRDKLAYLWRPPEWSHDGICRSDCAKYGNVSPA</sequence>
<accession>A0ABS6SSQ6</accession>
<evidence type="ECO:0000256" key="7">
    <source>
        <dbReference type="SAM" id="Phobius"/>
    </source>
</evidence>
<feature type="domain" description="Fatty acid hydroxylase" evidence="8">
    <location>
        <begin position="93"/>
        <end position="225"/>
    </location>
</feature>
<keyword evidence="6 7" id="KW-0472">Membrane</keyword>
<evidence type="ECO:0000256" key="5">
    <source>
        <dbReference type="ARBA" id="ARBA00023098"/>
    </source>
</evidence>
<dbReference type="EMBL" id="JAGSPB010000003">
    <property type="protein sequence ID" value="MBV7267527.1"/>
    <property type="molecule type" value="Genomic_DNA"/>
</dbReference>
<evidence type="ECO:0000256" key="2">
    <source>
        <dbReference type="ARBA" id="ARBA00022692"/>
    </source>
</evidence>
<organism evidence="9 10">
    <name type="scientific">Erythrobacter ani</name>
    <dbReference type="NCBI Taxonomy" id="2827235"/>
    <lineage>
        <taxon>Bacteria</taxon>
        <taxon>Pseudomonadati</taxon>
        <taxon>Pseudomonadota</taxon>
        <taxon>Alphaproteobacteria</taxon>
        <taxon>Sphingomonadales</taxon>
        <taxon>Erythrobacteraceae</taxon>
        <taxon>Erythrobacter/Porphyrobacter group</taxon>
        <taxon>Erythrobacter</taxon>
    </lineage>
</organism>
<keyword evidence="4" id="KW-0560">Oxidoreductase</keyword>
<protein>
    <submittedName>
        <fullName evidence="9">Sterol desaturase family protein</fullName>
    </submittedName>
</protein>
<dbReference type="Pfam" id="PF04116">
    <property type="entry name" value="FA_hydroxylase"/>
    <property type="match status" value="1"/>
</dbReference>
<feature type="transmembrane region" description="Helical" evidence="7">
    <location>
        <begin position="47"/>
        <end position="74"/>
    </location>
</feature>
<comment type="subcellular location">
    <subcellularLocation>
        <location evidence="1">Endomembrane system</location>
        <topology evidence="1">Multi-pass membrane protein</topology>
    </subcellularLocation>
</comment>
<dbReference type="PANTHER" id="PTHR21624:SF1">
    <property type="entry name" value="ALKYLGLYCEROL MONOOXYGENASE"/>
    <property type="match status" value="1"/>
</dbReference>
<evidence type="ECO:0000313" key="10">
    <source>
        <dbReference type="Proteomes" id="UP000699975"/>
    </source>
</evidence>
<keyword evidence="3 7" id="KW-1133">Transmembrane helix</keyword>
<keyword evidence="10" id="KW-1185">Reference proteome</keyword>
<keyword evidence="2 7" id="KW-0812">Transmembrane</keyword>
<dbReference type="RefSeq" id="WP_218318034.1">
    <property type="nucleotide sequence ID" value="NZ_JAGSPB010000003.1"/>
</dbReference>
<name>A0ABS6SSQ6_9SPHN</name>
<gene>
    <name evidence="9" type="ORF">KCG45_15175</name>
</gene>
<evidence type="ECO:0000256" key="3">
    <source>
        <dbReference type="ARBA" id="ARBA00022989"/>
    </source>
</evidence>
<comment type="caution">
    <text evidence="9">The sequence shown here is derived from an EMBL/GenBank/DDBJ whole genome shotgun (WGS) entry which is preliminary data.</text>
</comment>
<dbReference type="InterPro" id="IPR051689">
    <property type="entry name" value="Sterol_desaturase/TMEM195"/>
</dbReference>
<evidence type="ECO:0000313" key="9">
    <source>
        <dbReference type="EMBL" id="MBV7267527.1"/>
    </source>
</evidence>